<evidence type="ECO:0000313" key="1">
    <source>
        <dbReference type="EMBL" id="PIQ69917.1"/>
    </source>
</evidence>
<reference evidence="1 2" key="1">
    <citation type="submission" date="2017-09" db="EMBL/GenBank/DDBJ databases">
        <title>Depth-based differentiation of microbial function through sediment-hosted aquifers and enrichment of novel symbionts in the deep terrestrial subsurface.</title>
        <authorList>
            <person name="Probst A.J."/>
            <person name="Ladd B."/>
            <person name="Jarett J.K."/>
            <person name="Geller-Mcgrath D.E."/>
            <person name="Sieber C.M."/>
            <person name="Emerson J.B."/>
            <person name="Anantharaman K."/>
            <person name="Thomas B.C."/>
            <person name="Malmstrom R."/>
            <person name="Stieglmeier M."/>
            <person name="Klingl A."/>
            <person name="Woyke T."/>
            <person name="Ryan C.M."/>
            <person name="Banfield J.F."/>
        </authorList>
    </citation>
    <scope>NUCLEOTIDE SEQUENCE [LARGE SCALE GENOMIC DNA]</scope>
    <source>
        <strain evidence="1">CG11_big_fil_rev_8_21_14_0_20_40_12</strain>
    </source>
</reference>
<evidence type="ECO:0000313" key="2">
    <source>
        <dbReference type="Proteomes" id="UP000231371"/>
    </source>
</evidence>
<protein>
    <submittedName>
        <fullName evidence="1">Uncharacterized protein</fullName>
    </submittedName>
</protein>
<sequence length="432" mass="45274">MGELSLNDTGEITLDTSAATYSGVLDQNWMGETAENLTVTLNSTGETLTKVIASADGVFARIKTGFLQTTNLLAENILTKRLKVEEKIISPVVETAEIRPIANESGFGTLLVDGDAEFSGNVGIGEDLVVSGDATVSGELVVNELVAESARIRKLKAESIEGLEALIATITTQKIQTENISGLEATPSADLDDLTATDSAWLAELAETWETTTPSEDIKIEENITILGMTSLAQTVVSGSISQDGTLLLSDGNSINMLGGTLYLQNKGLGGIDLLAGKVTIDVDGNALFEGDLTIKGTLFAQTIEATGSAKFTGNIVALGTLDAGGGFTSSGSATISELNINRDGNLLTPGPDGVFETIASAGTGKLAIDTMEVTIRSPFVKEGSLVYLTPIGSTDNQVIYLKNLDAVDQTITVGIDKKAKAELQFNWWIVN</sequence>
<dbReference type="AlphaFoldDB" id="A0A2H0KFC0"/>
<proteinExistence type="predicted"/>
<organism evidence="1 2">
    <name type="scientific">Candidatus Shapirobacteria bacterium CG11_big_fil_rev_8_21_14_0_20_40_12</name>
    <dbReference type="NCBI Taxonomy" id="1974889"/>
    <lineage>
        <taxon>Bacteria</taxon>
        <taxon>Candidatus Shapironibacteriota</taxon>
    </lineage>
</organism>
<name>A0A2H0KFC0_9BACT</name>
<accession>A0A2H0KFC0</accession>
<gene>
    <name evidence="1" type="ORF">COV89_03270</name>
</gene>
<dbReference type="EMBL" id="PCVI01000051">
    <property type="protein sequence ID" value="PIQ69917.1"/>
    <property type="molecule type" value="Genomic_DNA"/>
</dbReference>
<dbReference type="Proteomes" id="UP000231371">
    <property type="component" value="Unassembled WGS sequence"/>
</dbReference>
<comment type="caution">
    <text evidence="1">The sequence shown here is derived from an EMBL/GenBank/DDBJ whole genome shotgun (WGS) entry which is preliminary data.</text>
</comment>